<evidence type="ECO:0000256" key="3">
    <source>
        <dbReference type="ARBA" id="ARBA00023098"/>
    </source>
</evidence>
<dbReference type="Gene3D" id="3.40.1090.10">
    <property type="entry name" value="Cytosolic phospholipase A2 catalytic domain"/>
    <property type="match status" value="1"/>
</dbReference>
<dbReference type="InterPro" id="IPR002641">
    <property type="entry name" value="PNPLA_dom"/>
</dbReference>
<proteinExistence type="predicted"/>
<comment type="caution">
    <text evidence="5">The sequence shown here is derived from an EMBL/GenBank/DDBJ whole genome shotgun (WGS) entry which is preliminary data.</text>
</comment>
<dbReference type="Pfam" id="PF01734">
    <property type="entry name" value="Patatin"/>
    <property type="match status" value="1"/>
</dbReference>
<evidence type="ECO:0000313" key="5">
    <source>
        <dbReference type="EMBL" id="KAK0516525.1"/>
    </source>
</evidence>
<feature type="domain" description="PNPLA" evidence="4">
    <location>
        <begin position="15"/>
        <end position="157"/>
    </location>
</feature>
<dbReference type="GO" id="GO:0046486">
    <property type="term" value="P:glycerolipid metabolic process"/>
    <property type="evidence" value="ECO:0007669"/>
    <property type="project" value="UniProtKB-ARBA"/>
</dbReference>
<dbReference type="GO" id="GO:0019369">
    <property type="term" value="P:arachidonate metabolic process"/>
    <property type="evidence" value="ECO:0007669"/>
    <property type="project" value="TreeGrafter"/>
</dbReference>
<dbReference type="GO" id="GO:0047499">
    <property type="term" value="F:calcium-independent phospholipase A2 activity"/>
    <property type="evidence" value="ECO:0007669"/>
    <property type="project" value="TreeGrafter"/>
</dbReference>
<keyword evidence="3" id="KW-0443">Lipid metabolism</keyword>
<organism evidence="5 6">
    <name type="scientific">Cladonia borealis</name>
    <dbReference type="NCBI Taxonomy" id="184061"/>
    <lineage>
        <taxon>Eukaryota</taxon>
        <taxon>Fungi</taxon>
        <taxon>Dikarya</taxon>
        <taxon>Ascomycota</taxon>
        <taxon>Pezizomycotina</taxon>
        <taxon>Lecanoromycetes</taxon>
        <taxon>OSLEUM clade</taxon>
        <taxon>Lecanoromycetidae</taxon>
        <taxon>Lecanorales</taxon>
        <taxon>Lecanorineae</taxon>
        <taxon>Cladoniaceae</taxon>
        <taxon>Cladonia</taxon>
    </lineage>
</organism>
<dbReference type="Proteomes" id="UP001166286">
    <property type="component" value="Unassembled WGS sequence"/>
</dbReference>
<name>A0AA39V9U2_9LECA</name>
<dbReference type="SUPFAM" id="SSF52151">
    <property type="entry name" value="FabD/lysophospholipase-like"/>
    <property type="match status" value="1"/>
</dbReference>
<dbReference type="PANTHER" id="PTHR24185:SF1">
    <property type="entry name" value="CALCIUM-INDEPENDENT PHOSPHOLIPASE A2-GAMMA"/>
    <property type="match status" value="1"/>
</dbReference>
<evidence type="ECO:0000313" key="6">
    <source>
        <dbReference type="Proteomes" id="UP001166286"/>
    </source>
</evidence>
<dbReference type="PANTHER" id="PTHR24185">
    <property type="entry name" value="CALCIUM-INDEPENDENT PHOSPHOLIPASE A2-GAMMA"/>
    <property type="match status" value="1"/>
</dbReference>
<dbReference type="GO" id="GO:0016042">
    <property type="term" value="P:lipid catabolic process"/>
    <property type="evidence" value="ECO:0007669"/>
    <property type="project" value="UniProtKB-KW"/>
</dbReference>
<dbReference type="InterPro" id="IPR016035">
    <property type="entry name" value="Acyl_Trfase/lysoPLipase"/>
</dbReference>
<evidence type="ECO:0000256" key="1">
    <source>
        <dbReference type="ARBA" id="ARBA00022801"/>
    </source>
</evidence>
<protein>
    <recommendedName>
        <fullName evidence="4">PNPLA domain-containing protein</fullName>
    </recommendedName>
</protein>
<dbReference type="AlphaFoldDB" id="A0AA39V9U2"/>
<evidence type="ECO:0000256" key="2">
    <source>
        <dbReference type="ARBA" id="ARBA00022963"/>
    </source>
</evidence>
<gene>
    <name evidence="5" type="ORF">JMJ35_001128</name>
</gene>
<accession>A0AA39V9U2</accession>
<dbReference type="EMBL" id="JAFEKC020000002">
    <property type="protein sequence ID" value="KAK0516525.1"/>
    <property type="molecule type" value="Genomic_DNA"/>
</dbReference>
<sequence>MANLPKPNKPLKILTIDGGRLEASSALIILSKLLDTIARYNGVPDSKPRPCDVFDVIAGVGSGGWLALFLGRFQRDAEAALTEWYNLIDCIEPGSKVEGLRMRSLQHSYFDTDCLVELIDELTEFYQIDKHMFFTPPEDTCCKDVFVSALKTDSKDRQLEYNLFRTYDCPKGFNVLEGLQNPHECKFLTLFGPREQPNTSRLPGKSL</sequence>
<reference evidence="5" key="1">
    <citation type="submission" date="2023-03" db="EMBL/GenBank/DDBJ databases">
        <title>Complete genome of Cladonia borealis.</title>
        <authorList>
            <person name="Park H."/>
        </authorList>
    </citation>
    <scope>NUCLEOTIDE SEQUENCE</scope>
    <source>
        <strain evidence="5">ANT050790</strain>
    </source>
</reference>
<keyword evidence="6" id="KW-1185">Reference proteome</keyword>
<dbReference type="GO" id="GO:0016020">
    <property type="term" value="C:membrane"/>
    <property type="evidence" value="ECO:0007669"/>
    <property type="project" value="TreeGrafter"/>
</dbReference>
<keyword evidence="2" id="KW-0442">Lipid degradation</keyword>
<keyword evidence="1" id="KW-0378">Hydrolase</keyword>
<evidence type="ECO:0000259" key="4">
    <source>
        <dbReference type="Pfam" id="PF01734"/>
    </source>
</evidence>